<dbReference type="OrthoDB" id="406838at2759"/>
<feature type="domain" description="PLL-like beta propeller" evidence="3">
    <location>
        <begin position="218"/>
        <end position="376"/>
    </location>
</feature>
<dbReference type="SUPFAM" id="SSF89372">
    <property type="entry name" value="Fucose-specific lectin"/>
    <property type="match status" value="1"/>
</dbReference>
<dbReference type="AlphaFoldDB" id="A0A8H7JAT7"/>
<name>A0A8H7JAT7_9PLEO</name>
<feature type="region of interest" description="Disordered" evidence="1">
    <location>
        <begin position="74"/>
        <end position="138"/>
    </location>
</feature>
<keyword evidence="2" id="KW-0812">Transmembrane</keyword>
<dbReference type="Proteomes" id="UP000651452">
    <property type="component" value="Unassembled WGS sequence"/>
</dbReference>
<accession>A0A8H7JAT7</accession>
<gene>
    <name evidence="4" type="ORF">EKO04_001684</name>
</gene>
<evidence type="ECO:0000313" key="4">
    <source>
        <dbReference type="EMBL" id="KAF9700186.1"/>
    </source>
</evidence>
<proteinExistence type="predicted"/>
<comment type="caution">
    <text evidence="4">The sequence shown here is derived from an EMBL/GenBank/DDBJ whole genome shotgun (WGS) entry which is preliminary data.</text>
</comment>
<feature type="transmembrane region" description="Helical" evidence="2">
    <location>
        <begin position="29"/>
        <end position="52"/>
    </location>
</feature>
<dbReference type="EMBL" id="RZGK01000003">
    <property type="protein sequence ID" value="KAF9700186.1"/>
    <property type="molecule type" value="Genomic_DNA"/>
</dbReference>
<feature type="compositionally biased region" description="Low complexity" evidence="1">
    <location>
        <begin position="107"/>
        <end position="134"/>
    </location>
</feature>
<reference evidence="4" key="1">
    <citation type="submission" date="2018-12" db="EMBL/GenBank/DDBJ databases">
        <authorList>
            <person name="Syme R.A."/>
            <person name="Farfan-Caceres L."/>
            <person name="Lichtenzveig J."/>
        </authorList>
    </citation>
    <scope>NUCLEOTIDE SEQUENCE</scope>
    <source>
        <strain evidence="4">Al4</strain>
    </source>
</reference>
<organism evidence="4 5">
    <name type="scientific">Ascochyta lentis</name>
    <dbReference type="NCBI Taxonomy" id="205686"/>
    <lineage>
        <taxon>Eukaryota</taxon>
        <taxon>Fungi</taxon>
        <taxon>Dikarya</taxon>
        <taxon>Ascomycota</taxon>
        <taxon>Pezizomycotina</taxon>
        <taxon>Dothideomycetes</taxon>
        <taxon>Pleosporomycetidae</taxon>
        <taxon>Pleosporales</taxon>
        <taxon>Pleosporineae</taxon>
        <taxon>Didymellaceae</taxon>
        <taxon>Ascochyta</taxon>
    </lineage>
</organism>
<dbReference type="Pfam" id="PF26607">
    <property type="entry name" value="DUF8189"/>
    <property type="match status" value="1"/>
</dbReference>
<dbReference type="Gene3D" id="2.120.10.70">
    <property type="entry name" value="Fucose-specific lectin"/>
    <property type="match status" value="1"/>
</dbReference>
<evidence type="ECO:0000313" key="5">
    <source>
        <dbReference type="Proteomes" id="UP000651452"/>
    </source>
</evidence>
<keyword evidence="2" id="KW-0472">Membrane</keyword>
<evidence type="ECO:0000259" key="3">
    <source>
        <dbReference type="Pfam" id="PF26607"/>
    </source>
</evidence>
<keyword evidence="5" id="KW-1185">Reference proteome</keyword>
<protein>
    <recommendedName>
        <fullName evidence="3">PLL-like beta propeller domain-containing protein</fullName>
    </recommendedName>
</protein>
<dbReference type="InterPro" id="IPR058502">
    <property type="entry name" value="PLL-like_beta-prop"/>
</dbReference>
<reference evidence="4" key="2">
    <citation type="submission" date="2020-09" db="EMBL/GenBank/DDBJ databases">
        <title>Reference genome assembly for Australian Ascochyta lentis isolate Al4.</title>
        <authorList>
            <person name="Lee R.C."/>
            <person name="Farfan-Caceres L.M."/>
            <person name="Debler J.W."/>
            <person name="Williams A.H."/>
            <person name="Henares B.M."/>
        </authorList>
    </citation>
    <scope>NUCLEOTIDE SEQUENCE</scope>
    <source>
        <strain evidence="4">Al4</strain>
    </source>
</reference>
<sequence>MAGEKSTADVEPVVAQEATGRKWWRRKRVWLLILVLGILVLFGVVFGAVYGVKRAQTSESERSDRDRLFAAQGGTSVLSSSQASRVETSTSTSASGRVSTSGPAPTPTDSSSNIESSSTESSSSASTPSPSSSPGVMLYPQGSVPRDISAAVAAPALLLWDLRSEGKLWKLEYGSTWGAYNDRQFLVAPVTVRTSSSTQTAVSVDGTRGRIVFMHFRDGKWGDWEELDFAAQFLTRPTVVSRAEGKVDVVSIDSNGYIWVVSYDGNVWSEWTELGAEFTGEVAVTSWGEDRLDIFCKSRALVLHKHWTADSGWAPEWESLGDPFSTDSIIEGLIPSSPLAASWRDGEDGVIDVVANGGGTVHNLFKNGAWSGWTTVYASHEGYEFPDTQSMIRGDGVDGRPFAHLISRGTDNCIHYNAFNGTNWDFWNMLWCNRDDDQSSHSDYPTQFLPTFMIDSGEGNIEMMMRNLKGNFLRLGVHGSAGDEWSNDNWENLGNPGT</sequence>
<keyword evidence="2" id="KW-1133">Transmembrane helix</keyword>
<evidence type="ECO:0000256" key="2">
    <source>
        <dbReference type="SAM" id="Phobius"/>
    </source>
</evidence>
<feature type="compositionally biased region" description="Polar residues" evidence="1">
    <location>
        <begin position="74"/>
        <end position="103"/>
    </location>
</feature>
<evidence type="ECO:0000256" key="1">
    <source>
        <dbReference type="SAM" id="MobiDB-lite"/>
    </source>
</evidence>